<dbReference type="Proteomes" id="UP001177021">
    <property type="component" value="Unassembled WGS sequence"/>
</dbReference>
<sequence>MTGIEKFLVDLKSYSTSFVTCGNGTKGEIVGIGELNSNSLPKLSNVLLVKGLTANLISISQLCDQGMKVNFTKSECLVTNDEGEILMRGVRSKDNCYLWVPQEEANVSTCLITKEDEVKLWHQKLGHLNLRSMKKAIPEEAIKGFPNLKIEEGSICGECQIGKQTKMPHPKLQHLTTTRILELLHMDLMGPMQTESLGGKRYAYVVVDDFSRYTWINFIRKKSETFDMFKDLCIQLQRDKNNVVLRIRSDHGKEFENSRFSDFCASEGIIHEFSSPITPQQNGVVERKNRIIQESARVMLHAKKLSHGFWAEAMNTACHIHNRVTLRFGTTSTLYELWKGRKPTVKYFHVFGSKCYILSDREPRTKMDPKSDEGIFLGYSTNSRGYRVYNYRTKTMLESINVVIDDISSEVVKDDTEDATASIPGSIDSETIEEFKNDTEITTPEPIFATLKKGSSIRTQKNHPTDLIINPNHGITTRRTLDLVPNACFVSKFEPKNVMEALTDEFWINAMQEELNQFKKNEVWDLVPRPENTNVIGTKWVYKNKSMLEGYCDVDWAGCADDRKGTSGACFFLGNNLISWFSKKQNCVSLSTAKSEYIAAGSSCSQLLWMKQMLLEYNVVQDAMTLYCDNLSTINISKNPIQHSRTKHIDIRHHFIRDLVEEGIVTLEHIATEQLTDIITKALDARPLQFAYEATPPSSPSRTKQHPPSHLHERRTKTHIAVLTFNSHPKRSNPATPTFFTFTYEAKPLSPSRTKNQNPAPSSPSIRTQNASTQRRPHLRKNQRRPLSQLTTSAVLSLTNPNSKSIQIWDLKTTDCIQTFKPPPPLRGGDASVNSVYIFPKNTEHIVVCNKTSSIYIMTLQGQVVKSFSSGKREGGDFVAACVSPKGEWIYCVGEYRNMYCFSYQSGKLEHLMKTRRQPNDNDCGYYVMKNMLDIVTGHR</sequence>
<accession>A0ACB0L2C9</accession>
<comment type="caution">
    <text evidence="1">The sequence shown here is derived from an EMBL/GenBank/DDBJ whole genome shotgun (WGS) entry which is preliminary data.</text>
</comment>
<reference evidence="1" key="1">
    <citation type="submission" date="2023-10" db="EMBL/GenBank/DDBJ databases">
        <authorList>
            <person name="Rodriguez Cubillos JULIANA M."/>
            <person name="De Vega J."/>
        </authorList>
    </citation>
    <scope>NUCLEOTIDE SEQUENCE</scope>
</reference>
<gene>
    <name evidence="1" type="ORF">MILVUS5_LOCUS28224</name>
</gene>
<protein>
    <submittedName>
        <fullName evidence="1">Uncharacterized protein</fullName>
    </submittedName>
</protein>
<proteinExistence type="predicted"/>
<name>A0ACB0L2C9_TRIPR</name>
<organism evidence="1 2">
    <name type="scientific">Trifolium pratense</name>
    <name type="common">Red clover</name>
    <dbReference type="NCBI Taxonomy" id="57577"/>
    <lineage>
        <taxon>Eukaryota</taxon>
        <taxon>Viridiplantae</taxon>
        <taxon>Streptophyta</taxon>
        <taxon>Embryophyta</taxon>
        <taxon>Tracheophyta</taxon>
        <taxon>Spermatophyta</taxon>
        <taxon>Magnoliopsida</taxon>
        <taxon>eudicotyledons</taxon>
        <taxon>Gunneridae</taxon>
        <taxon>Pentapetalae</taxon>
        <taxon>rosids</taxon>
        <taxon>fabids</taxon>
        <taxon>Fabales</taxon>
        <taxon>Fabaceae</taxon>
        <taxon>Papilionoideae</taxon>
        <taxon>50 kb inversion clade</taxon>
        <taxon>NPAAA clade</taxon>
        <taxon>Hologalegina</taxon>
        <taxon>IRL clade</taxon>
        <taxon>Trifolieae</taxon>
        <taxon>Trifolium</taxon>
    </lineage>
</organism>
<keyword evidence="2" id="KW-1185">Reference proteome</keyword>
<evidence type="ECO:0000313" key="2">
    <source>
        <dbReference type="Proteomes" id="UP001177021"/>
    </source>
</evidence>
<evidence type="ECO:0000313" key="1">
    <source>
        <dbReference type="EMBL" id="CAJ2662671.1"/>
    </source>
</evidence>
<dbReference type="EMBL" id="CASHSV030000409">
    <property type="protein sequence ID" value="CAJ2662671.1"/>
    <property type="molecule type" value="Genomic_DNA"/>
</dbReference>